<dbReference type="PANTHER" id="PTHR12475">
    <property type="match status" value="1"/>
</dbReference>
<dbReference type="Gene3D" id="3.10.129.10">
    <property type="entry name" value="Hotdog Thioesterase"/>
    <property type="match status" value="1"/>
</dbReference>
<dbReference type="PANTHER" id="PTHR12475:SF11">
    <property type="entry name" value="PROTEIN THEM6"/>
    <property type="match status" value="1"/>
</dbReference>
<dbReference type="AlphaFoldDB" id="A0A8K0CHG3"/>
<keyword evidence="5" id="KW-1185">Reference proteome</keyword>
<keyword evidence="3" id="KW-1133">Transmembrane helix</keyword>
<dbReference type="Proteomes" id="UP000801492">
    <property type="component" value="Unassembled WGS sequence"/>
</dbReference>
<dbReference type="InterPro" id="IPR029069">
    <property type="entry name" value="HotDog_dom_sf"/>
</dbReference>
<dbReference type="Pfam" id="PF13279">
    <property type="entry name" value="4HBT_2"/>
    <property type="match status" value="1"/>
</dbReference>
<evidence type="ECO:0000313" key="5">
    <source>
        <dbReference type="Proteomes" id="UP000801492"/>
    </source>
</evidence>
<organism evidence="4 5">
    <name type="scientific">Ignelater luminosus</name>
    <name type="common">Cucubano</name>
    <name type="synonym">Pyrophorus luminosus</name>
    <dbReference type="NCBI Taxonomy" id="2038154"/>
    <lineage>
        <taxon>Eukaryota</taxon>
        <taxon>Metazoa</taxon>
        <taxon>Ecdysozoa</taxon>
        <taxon>Arthropoda</taxon>
        <taxon>Hexapoda</taxon>
        <taxon>Insecta</taxon>
        <taxon>Pterygota</taxon>
        <taxon>Neoptera</taxon>
        <taxon>Endopterygota</taxon>
        <taxon>Coleoptera</taxon>
        <taxon>Polyphaga</taxon>
        <taxon>Elateriformia</taxon>
        <taxon>Elateroidea</taxon>
        <taxon>Elateridae</taxon>
        <taxon>Agrypninae</taxon>
        <taxon>Pyrophorini</taxon>
        <taxon>Ignelater</taxon>
    </lineage>
</organism>
<dbReference type="OrthoDB" id="265761at2759"/>
<feature type="transmembrane region" description="Helical" evidence="3">
    <location>
        <begin position="6"/>
        <end position="26"/>
    </location>
</feature>
<sequence length="218" mass="25433">MFCYVIGVFALIIIVLYGLIELHYFLRTCFSVILARFFKEKVSVLQETTVKGLYFSKLSFRICLTTDIDTFLYHMNNARFMRELDFARADFYERTGLYRCIRSKNGGIAVGATTIRYRRFVRLFSRYIITSKVVYWDEQGIYMEHRFITPRDNFVNAIAVCKTRLLNCNVDEVMNELLSVTEISGMENGTKLKPPMPPEVAKWIESNEISSAILRNLC</sequence>
<comment type="caution">
    <text evidence="4">The sequence shown here is derived from an EMBL/GenBank/DDBJ whole genome shotgun (WGS) entry which is preliminary data.</text>
</comment>
<protein>
    <recommendedName>
        <fullName evidence="2">Protein THEM6</fullName>
    </recommendedName>
</protein>
<keyword evidence="3" id="KW-0812">Transmembrane</keyword>
<comment type="similarity">
    <text evidence="1">Belongs to the THEM6 family.</text>
</comment>
<reference evidence="4" key="1">
    <citation type="submission" date="2019-08" db="EMBL/GenBank/DDBJ databases">
        <title>The genome of the North American firefly Photinus pyralis.</title>
        <authorList>
            <consortium name="Photinus pyralis genome working group"/>
            <person name="Fallon T.R."/>
            <person name="Sander Lower S.E."/>
            <person name="Weng J.-K."/>
        </authorList>
    </citation>
    <scope>NUCLEOTIDE SEQUENCE</scope>
    <source>
        <strain evidence="4">TRF0915ILg1</strain>
        <tissue evidence="4">Whole body</tissue>
    </source>
</reference>
<dbReference type="InterPro" id="IPR051490">
    <property type="entry name" value="THEM6_lcsJ_thioesterase"/>
</dbReference>
<evidence type="ECO:0000256" key="1">
    <source>
        <dbReference type="ARBA" id="ARBA00038228"/>
    </source>
</evidence>
<dbReference type="SUPFAM" id="SSF54637">
    <property type="entry name" value="Thioesterase/thiol ester dehydrase-isomerase"/>
    <property type="match status" value="1"/>
</dbReference>
<keyword evidence="3" id="KW-0472">Membrane</keyword>
<accession>A0A8K0CHG3</accession>
<name>A0A8K0CHG3_IGNLU</name>
<evidence type="ECO:0000256" key="2">
    <source>
        <dbReference type="ARBA" id="ARBA00041112"/>
    </source>
</evidence>
<dbReference type="EMBL" id="VTPC01090222">
    <property type="protein sequence ID" value="KAF2884092.1"/>
    <property type="molecule type" value="Genomic_DNA"/>
</dbReference>
<evidence type="ECO:0000256" key="3">
    <source>
        <dbReference type="SAM" id="Phobius"/>
    </source>
</evidence>
<gene>
    <name evidence="4" type="ORF">ILUMI_22060</name>
</gene>
<evidence type="ECO:0000313" key="4">
    <source>
        <dbReference type="EMBL" id="KAF2884092.1"/>
    </source>
</evidence>
<proteinExistence type="inferred from homology"/>
<dbReference type="CDD" id="cd00586">
    <property type="entry name" value="4HBT"/>
    <property type="match status" value="1"/>
</dbReference>